<reference evidence="1 2" key="1">
    <citation type="journal article" date="2015" name="Nature">
        <title>rRNA introns, odd ribosomes, and small enigmatic genomes across a large radiation of phyla.</title>
        <authorList>
            <person name="Brown C.T."/>
            <person name="Hug L.A."/>
            <person name="Thomas B.C."/>
            <person name="Sharon I."/>
            <person name="Castelle C.J."/>
            <person name="Singh A."/>
            <person name="Wilkins M.J."/>
            <person name="Williams K.H."/>
            <person name="Banfield J.F."/>
        </authorList>
    </citation>
    <scope>NUCLEOTIDE SEQUENCE [LARGE SCALE GENOMIC DNA]</scope>
</reference>
<sequence>MTRCNLLNFSEVKQIVLGSQISSNRWAMVAGGVKGLPGVQSSPQGQTRGNNVLFFG</sequence>
<gene>
    <name evidence="1" type="ORF">US91_C0001G0079</name>
</gene>
<evidence type="ECO:0000313" key="2">
    <source>
        <dbReference type="Proteomes" id="UP000034022"/>
    </source>
</evidence>
<name>A0A0G0JX65_9BACT</name>
<dbReference type="AlphaFoldDB" id="A0A0G0JX65"/>
<protein>
    <submittedName>
        <fullName evidence="1">Uncharacterized protein</fullName>
    </submittedName>
</protein>
<proteinExistence type="predicted"/>
<organism evidence="1 2">
    <name type="scientific">Candidatus Falkowbacteria bacterium GW2011_GWE1_38_31</name>
    <dbReference type="NCBI Taxonomy" id="1618638"/>
    <lineage>
        <taxon>Bacteria</taxon>
        <taxon>Candidatus Falkowiibacteriota</taxon>
    </lineage>
</organism>
<accession>A0A0G0JX65</accession>
<dbReference type="Proteomes" id="UP000034022">
    <property type="component" value="Unassembled WGS sequence"/>
</dbReference>
<evidence type="ECO:0000313" key="1">
    <source>
        <dbReference type="EMBL" id="KKQ71152.1"/>
    </source>
</evidence>
<comment type="caution">
    <text evidence="1">The sequence shown here is derived from an EMBL/GenBank/DDBJ whole genome shotgun (WGS) entry which is preliminary data.</text>
</comment>
<dbReference type="EMBL" id="LBUU01000001">
    <property type="protein sequence ID" value="KKQ71152.1"/>
    <property type="molecule type" value="Genomic_DNA"/>
</dbReference>